<dbReference type="InterPro" id="IPR042099">
    <property type="entry name" value="ANL_N_sf"/>
</dbReference>
<comment type="caution">
    <text evidence="1">The sequence shown here is derived from an EMBL/GenBank/DDBJ whole genome shotgun (WGS) entry which is preliminary data.</text>
</comment>
<keyword evidence="2" id="KW-1185">Reference proteome</keyword>
<dbReference type="Proteomes" id="UP000319219">
    <property type="component" value="Unassembled WGS sequence"/>
</dbReference>
<evidence type="ECO:0000313" key="1">
    <source>
        <dbReference type="EMBL" id="TQR92284.1"/>
    </source>
</evidence>
<dbReference type="EMBL" id="VIJZ01000021">
    <property type="protein sequence ID" value="TQR92284.1"/>
    <property type="molecule type" value="Genomic_DNA"/>
</dbReference>
<dbReference type="SUPFAM" id="SSF56801">
    <property type="entry name" value="Acetyl-CoA synthetase-like"/>
    <property type="match status" value="1"/>
</dbReference>
<gene>
    <name evidence="1" type="ORF">FKV70_25520</name>
</gene>
<accession>A0ABY3B1H8</accession>
<dbReference type="Gene3D" id="3.40.50.12780">
    <property type="entry name" value="N-terminal domain of ligase-like"/>
    <property type="match status" value="1"/>
</dbReference>
<sequence>MLDIYKYNKSAPPSIHDVIQATLKWHFSEETGSPFWLEKRTSLPFNPLHDIQTLQDLDEFPDYTEEMKRIPVEKLIPKGMHTLDWGFEVFESGGTTGSPQKIVDMLSRKKALEWVFQELNDQSVFENCTGHWLHVGPTGPHIVGRSIGRMATYLSKLCYYIDFDPRWVKKCSKNREFDVVKAYIQHLLEQVSTVLETQNIEVLFATPALLEAMSNNEKLSSLIQKKIKVIIWAGTSIDEGTLDALETFIFPEARFIGLYGNTLMGIAPQRQKFKDDPKACVFQTLHPFSMVQLVDKENHRVLTPYNTYGQVKLTLFSPELFIPSRLERDQALRVAPVGSYTWDGVADVRPMENVKEKIFEGVY</sequence>
<protein>
    <submittedName>
        <fullName evidence="1">Phenazine biosynthesis protein</fullName>
    </submittedName>
</protein>
<evidence type="ECO:0000313" key="2">
    <source>
        <dbReference type="Proteomes" id="UP000319219"/>
    </source>
</evidence>
<organism evidence="1 2">
    <name type="scientific">Paenibacillus ottowii</name>
    <dbReference type="NCBI Taxonomy" id="2315729"/>
    <lineage>
        <taxon>Bacteria</taxon>
        <taxon>Bacillati</taxon>
        <taxon>Bacillota</taxon>
        <taxon>Bacilli</taxon>
        <taxon>Bacillales</taxon>
        <taxon>Paenibacillaceae</taxon>
        <taxon>Paenibacillus</taxon>
    </lineage>
</organism>
<proteinExistence type="predicted"/>
<name>A0ABY3B1H8_9BACL</name>
<dbReference type="RefSeq" id="WP_142614945.1">
    <property type="nucleotide sequence ID" value="NZ_VIJZ01000021.1"/>
</dbReference>
<reference evidence="1 2" key="1">
    <citation type="submission" date="2019-07" db="EMBL/GenBank/DDBJ databases">
        <title>Paenibacillus ottowii sp. nov. isolated from a fermentation system processing bovine manure.</title>
        <authorList>
            <person name="Velazquez L.F."/>
            <person name="Rajbanshi S."/>
            <person name="Guan S."/>
            <person name="Hinchee M."/>
            <person name="Welsh A."/>
        </authorList>
    </citation>
    <scope>NUCLEOTIDE SEQUENCE [LARGE SCALE GENOMIC DNA]</scope>
    <source>
        <strain evidence="1 2">MS2379</strain>
    </source>
</reference>